<comment type="similarity">
    <text evidence="2">Belongs to the class-III pyridine nucleotide-disulfide oxidoreductase family.</text>
</comment>
<evidence type="ECO:0000259" key="7">
    <source>
        <dbReference type="PROSITE" id="PS50206"/>
    </source>
</evidence>
<dbReference type="InterPro" id="IPR036873">
    <property type="entry name" value="Rhodanese-like_dom_sf"/>
</dbReference>
<evidence type="ECO:0000256" key="4">
    <source>
        <dbReference type="ARBA" id="ARBA00022827"/>
    </source>
</evidence>
<reference evidence="8" key="1">
    <citation type="journal article" date="2020" name="mSystems">
        <title>Genome- and Community-Level Interaction Insights into Carbon Utilization and Element Cycling Functions of Hydrothermarchaeota in Hydrothermal Sediment.</title>
        <authorList>
            <person name="Zhou Z."/>
            <person name="Liu Y."/>
            <person name="Xu W."/>
            <person name="Pan J."/>
            <person name="Luo Z.H."/>
            <person name="Li M."/>
        </authorList>
    </citation>
    <scope>NUCLEOTIDE SEQUENCE [LARGE SCALE GENOMIC DNA]</scope>
    <source>
        <strain evidence="8">SpSt-587</strain>
    </source>
</reference>
<gene>
    <name evidence="8" type="ORF">ENT52_04245</name>
</gene>
<dbReference type="InterPro" id="IPR016156">
    <property type="entry name" value="FAD/NAD-linked_Rdtase_dimer_sf"/>
</dbReference>
<dbReference type="InterPro" id="IPR004099">
    <property type="entry name" value="Pyr_nucl-diS_OxRdtase_dimer"/>
</dbReference>
<dbReference type="PRINTS" id="PR00368">
    <property type="entry name" value="FADPNR"/>
</dbReference>
<evidence type="ECO:0000256" key="1">
    <source>
        <dbReference type="ARBA" id="ARBA00001974"/>
    </source>
</evidence>
<dbReference type="Pfam" id="PF07992">
    <property type="entry name" value="Pyr_redox_2"/>
    <property type="match status" value="1"/>
</dbReference>
<dbReference type="InterPro" id="IPR001763">
    <property type="entry name" value="Rhodanese-like_dom"/>
</dbReference>
<evidence type="ECO:0000256" key="2">
    <source>
        <dbReference type="ARBA" id="ARBA00009130"/>
    </source>
</evidence>
<dbReference type="SUPFAM" id="SSF52821">
    <property type="entry name" value="Rhodanese/Cell cycle control phosphatase"/>
    <property type="match status" value="1"/>
</dbReference>
<evidence type="ECO:0000313" key="8">
    <source>
        <dbReference type="EMBL" id="HGT82918.1"/>
    </source>
</evidence>
<dbReference type="PRINTS" id="PR00411">
    <property type="entry name" value="PNDRDTASEI"/>
</dbReference>
<protein>
    <submittedName>
        <fullName evidence="8">Pyridine nucleotide-disulfide oxidoreductase</fullName>
    </submittedName>
</protein>
<dbReference type="PROSITE" id="PS50206">
    <property type="entry name" value="RHODANESE_3"/>
    <property type="match status" value="1"/>
</dbReference>
<evidence type="ECO:0000256" key="6">
    <source>
        <dbReference type="ARBA" id="ARBA00023284"/>
    </source>
</evidence>
<dbReference type="AlphaFoldDB" id="A0A7J3M2H2"/>
<organism evidence="8">
    <name type="scientific">Archaeoglobus fulgidus</name>
    <dbReference type="NCBI Taxonomy" id="2234"/>
    <lineage>
        <taxon>Archaea</taxon>
        <taxon>Methanobacteriati</taxon>
        <taxon>Methanobacteriota</taxon>
        <taxon>Archaeoglobi</taxon>
        <taxon>Archaeoglobales</taxon>
        <taxon>Archaeoglobaceae</taxon>
        <taxon>Archaeoglobus</taxon>
    </lineage>
</organism>
<accession>A0A7J3M2H2</accession>
<dbReference type="EMBL" id="DSYZ01000088">
    <property type="protein sequence ID" value="HGT82918.1"/>
    <property type="molecule type" value="Genomic_DNA"/>
</dbReference>
<keyword evidence="4" id="KW-0274">FAD</keyword>
<dbReference type="InterPro" id="IPR036188">
    <property type="entry name" value="FAD/NAD-bd_sf"/>
</dbReference>
<keyword evidence="3" id="KW-0285">Flavoprotein</keyword>
<evidence type="ECO:0000256" key="3">
    <source>
        <dbReference type="ARBA" id="ARBA00022630"/>
    </source>
</evidence>
<dbReference type="InterPro" id="IPR050260">
    <property type="entry name" value="FAD-bd_OxRdtase"/>
</dbReference>
<keyword evidence="5" id="KW-0560">Oxidoreductase</keyword>
<dbReference type="Pfam" id="PF02852">
    <property type="entry name" value="Pyr_redox_dim"/>
    <property type="match status" value="1"/>
</dbReference>
<sequence>MEVIIVGAGATGLKCASRLRRLSEEAKITVVDEGERISLARCGLPYFISGQIHEVDELRKTTYDVVRDENYFKKIFNIEVLTKTRALDIDRKRRVLRVSKGEKEDELNYDYLVIATGAKPIKIFNSDERILTLFSAEDAEKILKLWENGAEKAAVIGAGFIGLEACEALRSLDLDVTLVEALDQVAPMLDAEIAKLVESHIREKGVKVRLATKVRDIVAKDKLKIVADEEIEADFVVQAVGIKPNVDLAVKAGLEIGTTGAIKVNEFMQTSDARIFAGGDCVENTHILTGKKIYAPFGDVANKHGRVIADNIMGRKVRFPGILGTSIFKVFDLTVAKTGLSEREAISNGFKAYSVLLSAFDKSHYYPRASNLRIKLVVNENSRILGAQIVGYSGVDKRIDVFATAIYAGLSIDEISNLDLAYAPPYAPALDPVIVSANVAMNKREGLLESTRKIEGIILDVRSREEAKKFPVNGALNIPLLELRERVKELPKDAEITIICSIGLRSYIASRILKAMGFKVRVYEGGAAFL</sequence>
<dbReference type="PANTHER" id="PTHR43429">
    <property type="entry name" value="PYRIDINE NUCLEOTIDE-DISULFIDE OXIDOREDUCTASE DOMAIN-CONTAINING"/>
    <property type="match status" value="1"/>
</dbReference>
<dbReference type="Gene3D" id="3.40.250.10">
    <property type="entry name" value="Rhodanese-like domain"/>
    <property type="match status" value="1"/>
</dbReference>
<name>A0A7J3M2H2_ARCFL</name>
<dbReference type="GO" id="GO:0016491">
    <property type="term" value="F:oxidoreductase activity"/>
    <property type="evidence" value="ECO:0007669"/>
    <property type="project" value="UniProtKB-KW"/>
</dbReference>
<dbReference type="SUPFAM" id="SSF55424">
    <property type="entry name" value="FAD/NAD-linked reductases, dimerisation (C-terminal) domain"/>
    <property type="match status" value="1"/>
</dbReference>
<comment type="caution">
    <text evidence="8">The sequence shown here is derived from an EMBL/GenBank/DDBJ whole genome shotgun (WGS) entry which is preliminary data.</text>
</comment>
<dbReference type="Pfam" id="PF00581">
    <property type="entry name" value="Rhodanese"/>
    <property type="match status" value="1"/>
</dbReference>
<evidence type="ECO:0000256" key="5">
    <source>
        <dbReference type="ARBA" id="ARBA00023002"/>
    </source>
</evidence>
<proteinExistence type="inferred from homology"/>
<keyword evidence="6" id="KW-0676">Redox-active center</keyword>
<comment type="cofactor">
    <cofactor evidence="1">
        <name>FAD</name>
        <dbReference type="ChEBI" id="CHEBI:57692"/>
    </cofactor>
</comment>
<feature type="domain" description="Rhodanese" evidence="7">
    <location>
        <begin position="457"/>
        <end position="526"/>
    </location>
</feature>
<dbReference type="PANTHER" id="PTHR43429:SF1">
    <property type="entry name" value="NAD(P)H SULFUR OXIDOREDUCTASE (COA-DEPENDENT)"/>
    <property type="match status" value="1"/>
</dbReference>
<dbReference type="Gene3D" id="3.50.50.60">
    <property type="entry name" value="FAD/NAD(P)-binding domain"/>
    <property type="match status" value="2"/>
</dbReference>
<dbReference type="InterPro" id="IPR023753">
    <property type="entry name" value="FAD/NAD-binding_dom"/>
</dbReference>
<dbReference type="SUPFAM" id="SSF51905">
    <property type="entry name" value="FAD/NAD(P)-binding domain"/>
    <property type="match status" value="1"/>
</dbReference>
<dbReference type="SMART" id="SM00450">
    <property type="entry name" value="RHOD"/>
    <property type="match status" value="1"/>
</dbReference>